<name>A0A7S2Z9J3_9RHOD</name>
<evidence type="ECO:0000256" key="5">
    <source>
        <dbReference type="ARBA" id="ARBA00022806"/>
    </source>
</evidence>
<dbReference type="InterPro" id="IPR038718">
    <property type="entry name" value="SNF2-like_sf"/>
</dbReference>
<feature type="compositionally biased region" description="Polar residues" evidence="9">
    <location>
        <begin position="213"/>
        <end position="230"/>
    </location>
</feature>
<keyword evidence="3" id="KW-0547">Nucleotide-binding</keyword>
<feature type="region of interest" description="Disordered" evidence="9">
    <location>
        <begin position="484"/>
        <end position="516"/>
    </location>
</feature>
<keyword evidence="7" id="KW-0175">Coiled coil</keyword>
<evidence type="ECO:0000256" key="3">
    <source>
        <dbReference type="ARBA" id="ARBA00022741"/>
    </source>
</evidence>
<dbReference type="GO" id="GO:0004386">
    <property type="term" value="F:helicase activity"/>
    <property type="evidence" value="ECO:0007669"/>
    <property type="project" value="UniProtKB-KW"/>
</dbReference>
<accession>A0A7S2Z9J3</accession>
<evidence type="ECO:0000256" key="8">
    <source>
        <dbReference type="ARBA" id="ARBA00023242"/>
    </source>
</evidence>
<keyword evidence="8" id="KW-0539">Nucleus</keyword>
<keyword evidence="5" id="KW-0347">Helicase</keyword>
<feature type="compositionally biased region" description="Basic and acidic residues" evidence="9">
    <location>
        <begin position="138"/>
        <end position="154"/>
    </location>
</feature>
<dbReference type="Pfam" id="PF14619">
    <property type="entry name" value="SnAC"/>
    <property type="match status" value="1"/>
</dbReference>
<keyword evidence="4" id="KW-0378">Hydrolase</keyword>
<dbReference type="Pfam" id="PF00271">
    <property type="entry name" value="Helicase_C"/>
    <property type="match status" value="1"/>
</dbReference>
<dbReference type="GO" id="GO:0005634">
    <property type="term" value="C:nucleus"/>
    <property type="evidence" value="ECO:0007669"/>
    <property type="project" value="UniProtKB-SubCell"/>
</dbReference>
<dbReference type="PROSITE" id="PS51192">
    <property type="entry name" value="HELICASE_ATP_BIND_1"/>
    <property type="match status" value="1"/>
</dbReference>
<comment type="subcellular location">
    <subcellularLocation>
        <location evidence="1">Nucleus</location>
    </subcellularLocation>
</comment>
<dbReference type="CDD" id="cd18793">
    <property type="entry name" value="SF2_C_SNF"/>
    <property type="match status" value="1"/>
</dbReference>
<dbReference type="PANTHER" id="PTHR10799">
    <property type="entry name" value="SNF2/RAD54 HELICASE FAMILY"/>
    <property type="match status" value="1"/>
</dbReference>
<evidence type="ECO:0000256" key="7">
    <source>
        <dbReference type="ARBA" id="ARBA00023054"/>
    </source>
</evidence>
<feature type="compositionally biased region" description="Acidic residues" evidence="9">
    <location>
        <begin position="1236"/>
        <end position="1248"/>
    </location>
</feature>
<feature type="region of interest" description="Disordered" evidence="9">
    <location>
        <begin position="305"/>
        <end position="334"/>
    </location>
</feature>
<gene>
    <name evidence="12" type="ORF">RMAR00112_LOCUS1067</name>
</gene>
<feature type="domain" description="Helicase C-terminal" evidence="11">
    <location>
        <begin position="1001"/>
        <end position="1164"/>
    </location>
</feature>
<organism evidence="12">
    <name type="scientific">Rhodosorus marinus</name>
    <dbReference type="NCBI Taxonomy" id="101924"/>
    <lineage>
        <taxon>Eukaryota</taxon>
        <taxon>Rhodophyta</taxon>
        <taxon>Stylonematophyceae</taxon>
        <taxon>Stylonematales</taxon>
        <taxon>Stylonemataceae</taxon>
        <taxon>Rhodosorus</taxon>
    </lineage>
</organism>
<feature type="region of interest" description="Disordered" evidence="9">
    <location>
        <begin position="134"/>
        <end position="269"/>
    </location>
</feature>
<feature type="compositionally biased region" description="Polar residues" evidence="9">
    <location>
        <begin position="237"/>
        <end position="246"/>
    </location>
</feature>
<dbReference type="Gene3D" id="1.20.5.170">
    <property type="match status" value="1"/>
</dbReference>
<evidence type="ECO:0000256" key="4">
    <source>
        <dbReference type="ARBA" id="ARBA00022801"/>
    </source>
</evidence>
<feature type="compositionally biased region" description="Basic and acidic residues" evidence="9">
    <location>
        <begin position="1265"/>
        <end position="1278"/>
    </location>
</feature>
<dbReference type="GO" id="GO:0016787">
    <property type="term" value="F:hydrolase activity"/>
    <property type="evidence" value="ECO:0007669"/>
    <property type="project" value="UniProtKB-KW"/>
</dbReference>
<dbReference type="SMART" id="SM00490">
    <property type="entry name" value="HELICc"/>
    <property type="match status" value="1"/>
</dbReference>
<dbReference type="GO" id="GO:0042393">
    <property type="term" value="F:histone binding"/>
    <property type="evidence" value="ECO:0007669"/>
    <property type="project" value="InterPro"/>
</dbReference>
<feature type="region of interest" description="Disordered" evidence="9">
    <location>
        <begin position="373"/>
        <end position="402"/>
    </location>
</feature>
<protein>
    <recommendedName>
        <fullName evidence="13">Chromatin-remodeling ATPase INO80</fullName>
    </recommendedName>
</protein>
<feature type="region of interest" description="Disordered" evidence="9">
    <location>
        <begin position="70"/>
        <end position="99"/>
    </location>
</feature>
<feature type="compositionally biased region" description="Polar residues" evidence="9">
    <location>
        <begin position="1359"/>
        <end position="1369"/>
    </location>
</feature>
<dbReference type="Gene3D" id="3.40.50.10810">
    <property type="entry name" value="Tandem AAA-ATPase domain"/>
    <property type="match status" value="1"/>
</dbReference>
<dbReference type="InterPro" id="IPR027417">
    <property type="entry name" value="P-loop_NTPase"/>
</dbReference>
<feature type="compositionally biased region" description="Basic residues" evidence="9">
    <location>
        <begin position="505"/>
        <end position="516"/>
    </location>
</feature>
<feature type="compositionally biased region" description="Basic and acidic residues" evidence="9">
    <location>
        <begin position="311"/>
        <end position="323"/>
    </location>
</feature>
<feature type="region of interest" description="Disordered" evidence="9">
    <location>
        <begin position="618"/>
        <end position="640"/>
    </location>
</feature>
<dbReference type="EMBL" id="HBHW01001294">
    <property type="protein sequence ID" value="CAE0033127.1"/>
    <property type="molecule type" value="Transcribed_RNA"/>
</dbReference>
<dbReference type="Pfam" id="PF00176">
    <property type="entry name" value="SNF2-rel_dom"/>
    <property type="match status" value="1"/>
</dbReference>
<evidence type="ECO:0008006" key="13">
    <source>
        <dbReference type="Google" id="ProtNLM"/>
    </source>
</evidence>
<feature type="domain" description="Helicase ATP-binding" evidence="10">
    <location>
        <begin position="697"/>
        <end position="862"/>
    </location>
</feature>
<comment type="similarity">
    <text evidence="2">Belongs to the SNF2/RAD54 helicase family.</text>
</comment>
<proteinExistence type="inferred from homology"/>
<evidence type="ECO:0000259" key="10">
    <source>
        <dbReference type="PROSITE" id="PS51192"/>
    </source>
</evidence>
<dbReference type="SMART" id="SM01314">
    <property type="entry name" value="SnAC"/>
    <property type="match status" value="1"/>
</dbReference>
<dbReference type="FunFam" id="3.40.50.10810:FF:000015">
    <property type="entry name" value="lymphoid-specific helicase isoform X1"/>
    <property type="match status" value="1"/>
</dbReference>
<feature type="region of interest" description="Disordered" evidence="9">
    <location>
        <begin position="1231"/>
        <end position="1369"/>
    </location>
</feature>
<evidence type="ECO:0000256" key="6">
    <source>
        <dbReference type="ARBA" id="ARBA00022840"/>
    </source>
</evidence>
<keyword evidence="6" id="KW-0067">ATP-binding</keyword>
<dbReference type="CDD" id="cd17996">
    <property type="entry name" value="DEXHc_SMARCA2_SMARCA4"/>
    <property type="match status" value="1"/>
</dbReference>
<dbReference type="PROSITE" id="PS51194">
    <property type="entry name" value="HELICASE_CTER"/>
    <property type="match status" value="1"/>
</dbReference>
<dbReference type="InterPro" id="IPR000330">
    <property type="entry name" value="SNF2_N"/>
</dbReference>
<evidence type="ECO:0000256" key="2">
    <source>
        <dbReference type="ARBA" id="ARBA00007025"/>
    </source>
</evidence>
<dbReference type="InterPro" id="IPR014001">
    <property type="entry name" value="Helicase_ATP-bd"/>
</dbReference>
<evidence type="ECO:0000256" key="9">
    <source>
        <dbReference type="SAM" id="MobiDB-lite"/>
    </source>
</evidence>
<evidence type="ECO:0000256" key="1">
    <source>
        <dbReference type="ARBA" id="ARBA00004123"/>
    </source>
</evidence>
<dbReference type="SMART" id="SM00487">
    <property type="entry name" value="DEXDc"/>
    <property type="match status" value="1"/>
</dbReference>
<evidence type="ECO:0000313" key="12">
    <source>
        <dbReference type="EMBL" id="CAE0033127.1"/>
    </source>
</evidence>
<dbReference type="GO" id="GO:0005524">
    <property type="term" value="F:ATP binding"/>
    <property type="evidence" value="ECO:0007669"/>
    <property type="project" value="UniProtKB-KW"/>
</dbReference>
<dbReference type="SUPFAM" id="SSF52540">
    <property type="entry name" value="P-loop containing nucleoside triphosphate hydrolases"/>
    <property type="match status" value="2"/>
</dbReference>
<dbReference type="InterPro" id="IPR049730">
    <property type="entry name" value="SNF2/RAD54-like_C"/>
</dbReference>
<evidence type="ECO:0000259" key="11">
    <source>
        <dbReference type="PROSITE" id="PS51194"/>
    </source>
</evidence>
<feature type="compositionally biased region" description="Low complexity" evidence="9">
    <location>
        <begin position="70"/>
        <end position="86"/>
    </location>
</feature>
<dbReference type="InterPro" id="IPR001650">
    <property type="entry name" value="Helicase_C-like"/>
</dbReference>
<reference evidence="12" key="1">
    <citation type="submission" date="2021-01" db="EMBL/GenBank/DDBJ databases">
        <authorList>
            <person name="Corre E."/>
            <person name="Pelletier E."/>
            <person name="Niang G."/>
            <person name="Scheremetjew M."/>
            <person name="Finn R."/>
            <person name="Kale V."/>
            <person name="Holt S."/>
            <person name="Cochrane G."/>
            <person name="Meng A."/>
            <person name="Brown T."/>
            <person name="Cohen L."/>
        </authorList>
    </citation>
    <scope>NUCLEOTIDE SEQUENCE</scope>
    <source>
        <strain evidence="12">CCMP 769</strain>
    </source>
</reference>
<dbReference type="Gene3D" id="3.40.50.300">
    <property type="entry name" value="P-loop containing nucleotide triphosphate hydrolases"/>
    <property type="match status" value="1"/>
</dbReference>
<dbReference type="InterPro" id="IPR029295">
    <property type="entry name" value="SnAC"/>
</dbReference>
<sequence>MGSSGVSAGDRFKTGPPDEIASLAREAKECGFVLKLALLTKQVCEVSNGVEDPRLRPLLEVLAYARSRLSASSQSQGSRKGSISKGPQGTTHPNEDQLEQTKAQMEAVRALQKNALLSTDLILACAGASLGASGDKLLSSDRKNGATTDAKEEASAVQEAPVKPDGRLSSPRTERTVIPVASARKSPPRLYGRAAGAKKKNQQSNAKAVPSMILTSQVNGTSNADQSARTPSRKANHSAQTSNAVTLQGGKSGSVESSPKTSVKRISDQSDALASKSIKRVKKQVASDRGDQYFGQVSTDVGLEASSVSRDMLEDSDNPRDSDVEVDSVGEDPDRPLLIDISEAIRNAAASEEDGTLELKSLIAGVPADEAEVESSTTGDQMPEDAVEHKDDVPETSELSQERIVRERERRLSNRLVSRTMELNKMPVLLPESIRRQATLELKKLELVGLQRIVRKQAVLELHRLMSPVWIKRRLEMGNCYQRRIPGEEGEPGACGDKDMASQRTKQRREKRRKQRSRLKNYLSNLTLHATDFRKHHIAVQGSLQRTTDGVRRHFLMRARVEERARKREDAERLKALKENDEEAYLRLVQNTKNERLLTFLRQTDRYLSEIGAQVEKQKGGAGLAPGEQRTGASSHDDAMVDDYSAIGSSNTLEAMRKRREEYYSLTHTVREDVKQPSCLVGGSLKPYQLEGLGWLVSLYNNNLNGILADEMGLGKTIQTISLLAYLKEFKDNNGPFLIVVPLATVSNWVRELEAWLPSSRKVVYRGDRNTRKQIQQHEMAQADFNVILTTYEMVIKDKSTLTKWKWKYIIVDEGHRMKNADCKLALTLSTYETKNRLLLTGTPLQNNLTELWALLNFLLPSIFSSSVTFQQWFSSPFQASSMGDQPDVTGEEQLLIINRLHQVLRPFLLRRLKADVEAQLPEKIERLIPCELSVWQKVLYRQIQNRLAVSAGDEEKTRSFNNVVMQLKKICNHPYLFYDYHIIDTLPDDFLVRTSGKFELLDRILPKLLRTGHKTLIFSQMTHALDILEVFLARAGFRFLRMDGMTKAEDRQEMLELFNAEGSEYFCFLLSTRAGGLGLNLQSADTVIIFDSDWNPMMDLQAQDRVHRIGQTREVRVFRLICSNTVENKILEQANRKLEMDAQIIQAGQFNNKTTERERQKMLRNYILSKKPEGDEVMESIPDDEAINRMMVRNMEELEVMQAMDRERELEEKESGIPRSLMRAEHELPSWVLAPEEEKEQKDEVEEEVHGRGRRRKKNILYSEHMDIDKLLREESGRKRKRRSNAKQSSKLLESETPMSAPVAELPTPGESGERSGNEAIDQGPTQPTNSPGGEGPNEEPRHLANPESVDAGPPPSGLNSVGSAVGQ</sequence>